<evidence type="ECO:0000313" key="4">
    <source>
        <dbReference type="Proteomes" id="UP000305921"/>
    </source>
</evidence>
<dbReference type="InterPro" id="IPR016181">
    <property type="entry name" value="Acyl_CoA_acyltransferase"/>
</dbReference>
<sequence>MHRHRAPTFPCLRPPRARPQQTRSSGLFTPGTITPAPPEHTPPAPHPFTTRRARLEDLDRVNALHRRCSLESRYARYATARRELKATEFARLVHPAAGTSWLTTPQDDPDTAVAVTHLLKTRTAGTFELAILIGDPWQGRGLGSELTAHALAAAADDPDCRTVTALFGAGNRRALAILRRRRIPVPAARAGLIDVVLPPPERS</sequence>
<dbReference type="Pfam" id="PF13302">
    <property type="entry name" value="Acetyltransf_3"/>
    <property type="match status" value="1"/>
</dbReference>
<dbReference type="PROSITE" id="PS51186">
    <property type="entry name" value="GNAT"/>
    <property type="match status" value="1"/>
</dbReference>
<dbReference type="SUPFAM" id="SSF55729">
    <property type="entry name" value="Acyl-CoA N-acyltransferases (Nat)"/>
    <property type="match status" value="1"/>
</dbReference>
<comment type="caution">
    <text evidence="3">The sequence shown here is derived from an EMBL/GenBank/DDBJ whole genome shotgun (WGS) entry which is preliminary data.</text>
</comment>
<dbReference type="OrthoDB" id="5516749at2"/>
<keyword evidence="4" id="KW-1185">Reference proteome</keyword>
<evidence type="ECO:0000259" key="2">
    <source>
        <dbReference type="PROSITE" id="PS51186"/>
    </source>
</evidence>
<name>A0A5R9DSA9_9ACTN</name>
<keyword evidence="3" id="KW-0808">Transferase</keyword>
<protein>
    <submittedName>
        <fullName evidence="3">GNAT family N-acetyltransferase</fullName>
    </submittedName>
</protein>
<dbReference type="AlphaFoldDB" id="A0A5R9DSA9"/>
<reference evidence="3 4" key="1">
    <citation type="submission" date="2019-05" db="EMBL/GenBank/DDBJ databases">
        <title>Streptomyces marianii sp. nov., a novel marine actinomycete from southern coast of India.</title>
        <authorList>
            <person name="Iniyan A.M."/>
            <person name="Wink J."/>
            <person name="Ramprasad E."/>
            <person name="Ramana C.V."/>
            <person name="Bunk B."/>
            <person name="Sproer C."/>
            <person name="Joseph F.-J.R.S."/>
            <person name="Vincent S.G.P."/>
        </authorList>
    </citation>
    <scope>NUCLEOTIDE SEQUENCE [LARGE SCALE GENOMIC DNA]</scope>
    <source>
        <strain evidence="3 4">ICN19</strain>
    </source>
</reference>
<accession>A0A5R9DSA9</accession>
<dbReference type="InterPro" id="IPR000182">
    <property type="entry name" value="GNAT_dom"/>
</dbReference>
<feature type="region of interest" description="Disordered" evidence="1">
    <location>
        <begin position="1"/>
        <end position="49"/>
    </location>
</feature>
<gene>
    <name evidence="3" type="ORF">FEF34_39095</name>
</gene>
<feature type="domain" description="N-acetyltransferase" evidence="2">
    <location>
        <begin position="48"/>
        <end position="203"/>
    </location>
</feature>
<dbReference type="EMBL" id="VAWE01000002">
    <property type="protein sequence ID" value="TLQ39389.1"/>
    <property type="molecule type" value="Genomic_DNA"/>
</dbReference>
<evidence type="ECO:0000313" key="3">
    <source>
        <dbReference type="EMBL" id="TLQ39389.1"/>
    </source>
</evidence>
<evidence type="ECO:0000256" key="1">
    <source>
        <dbReference type="SAM" id="MobiDB-lite"/>
    </source>
</evidence>
<feature type="compositionally biased region" description="Pro residues" evidence="1">
    <location>
        <begin position="35"/>
        <end position="46"/>
    </location>
</feature>
<dbReference type="Proteomes" id="UP000305921">
    <property type="component" value="Unassembled WGS sequence"/>
</dbReference>
<dbReference type="GO" id="GO:0016747">
    <property type="term" value="F:acyltransferase activity, transferring groups other than amino-acyl groups"/>
    <property type="evidence" value="ECO:0007669"/>
    <property type="project" value="InterPro"/>
</dbReference>
<proteinExistence type="predicted"/>
<dbReference type="Gene3D" id="3.40.630.30">
    <property type="match status" value="1"/>
</dbReference>
<organism evidence="3 4">
    <name type="scientific">Streptomyces marianii</name>
    <dbReference type="NCBI Taxonomy" id="1817406"/>
    <lineage>
        <taxon>Bacteria</taxon>
        <taxon>Bacillati</taxon>
        <taxon>Actinomycetota</taxon>
        <taxon>Actinomycetes</taxon>
        <taxon>Kitasatosporales</taxon>
        <taxon>Streptomycetaceae</taxon>
        <taxon>Streptomyces</taxon>
    </lineage>
</organism>